<evidence type="ECO:0000259" key="8">
    <source>
        <dbReference type="Pfam" id="PF14322"/>
    </source>
</evidence>
<feature type="domain" description="RagB/SusD" evidence="7">
    <location>
        <begin position="266"/>
        <end position="579"/>
    </location>
</feature>
<dbReference type="Pfam" id="PF07980">
    <property type="entry name" value="SusD_RagB"/>
    <property type="match status" value="1"/>
</dbReference>
<evidence type="ECO:0000256" key="3">
    <source>
        <dbReference type="ARBA" id="ARBA00022729"/>
    </source>
</evidence>
<feature type="signal peptide" evidence="6">
    <location>
        <begin position="1"/>
        <end position="25"/>
    </location>
</feature>
<feature type="domain" description="SusD-like N-terminal" evidence="8">
    <location>
        <begin position="75"/>
        <end position="226"/>
    </location>
</feature>
<dbReference type="EMBL" id="OBEH01000004">
    <property type="protein sequence ID" value="SNZ00998.1"/>
    <property type="molecule type" value="Genomic_DNA"/>
</dbReference>
<evidence type="ECO:0000256" key="6">
    <source>
        <dbReference type="SAM" id="SignalP"/>
    </source>
</evidence>
<evidence type="ECO:0000313" key="9">
    <source>
        <dbReference type="EMBL" id="SNZ00998.1"/>
    </source>
</evidence>
<comment type="subcellular location">
    <subcellularLocation>
        <location evidence="1">Cell outer membrane</location>
    </subcellularLocation>
</comment>
<organism evidence="9 10">
    <name type="scientific">Flagellimonas pacifica</name>
    <dbReference type="NCBI Taxonomy" id="1247520"/>
    <lineage>
        <taxon>Bacteria</taxon>
        <taxon>Pseudomonadati</taxon>
        <taxon>Bacteroidota</taxon>
        <taxon>Flavobacteriia</taxon>
        <taxon>Flavobacteriales</taxon>
        <taxon>Flavobacteriaceae</taxon>
        <taxon>Flagellimonas</taxon>
    </lineage>
</organism>
<evidence type="ECO:0000256" key="5">
    <source>
        <dbReference type="ARBA" id="ARBA00023237"/>
    </source>
</evidence>
<keyword evidence="4" id="KW-0472">Membrane</keyword>
<dbReference type="AlphaFoldDB" id="A0A285MV56"/>
<dbReference type="RefSeq" id="WP_097046446.1">
    <property type="nucleotide sequence ID" value="NZ_OBEH01000004.1"/>
</dbReference>
<evidence type="ECO:0000256" key="2">
    <source>
        <dbReference type="ARBA" id="ARBA00006275"/>
    </source>
</evidence>
<dbReference type="Gene3D" id="1.25.40.390">
    <property type="match status" value="1"/>
</dbReference>
<name>A0A285MV56_9FLAO</name>
<comment type="similarity">
    <text evidence="2">Belongs to the SusD family.</text>
</comment>
<evidence type="ECO:0000259" key="7">
    <source>
        <dbReference type="Pfam" id="PF07980"/>
    </source>
</evidence>
<dbReference type="InterPro" id="IPR033985">
    <property type="entry name" value="SusD-like_N"/>
</dbReference>
<dbReference type="GO" id="GO:0009279">
    <property type="term" value="C:cell outer membrane"/>
    <property type="evidence" value="ECO:0007669"/>
    <property type="project" value="UniProtKB-SubCell"/>
</dbReference>
<gene>
    <name evidence="9" type="ORF">SAMN06265377_2828</name>
</gene>
<dbReference type="InterPro" id="IPR011990">
    <property type="entry name" value="TPR-like_helical_dom_sf"/>
</dbReference>
<keyword evidence="3 6" id="KW-0732">Signal</keyword>
<keyword evidence="5" id="KW-0998">Cell outer membrane</keyword>
<dbReference type="OrthoDB" id="5694214at2"/>
<keyword evidence="10" id="KW-1185">Reference proteome</keyword>
<dbReference type="InterPro" id="IPR012944">
    <property type="entry name" value="SusD_RagB_dom"/>
</dbReference>
<dbReference type="Pfam" id="PF14322">
    <property type="entry name" value="SusD-like_3"/>
    <property type="match status" value="1"/>
</dbReference>
<evidence type="ECO:0000256" key="1">
    <source>
        <dbReference type="ARBA" id="ARBA00004442"/>
    </source>
</evidence>
<evidence type="ECO:0000313" key="10">
    <source>
        <dbReference type="Proteomes" id="UP000219048"/>
    </source>
</evidence>
<reference evidence="10" key="1">
    <citation type="submission" date="2017-09" db="EMBL/GenBank/DDBJ databases">
        <authorList>
            <person name="Varghese N."/>
            <person name="Submissions S."/>
        </authorList>
    </citation>
    <scope>NUCLEOTIDE SEQUENCE [LARGE SCALE GENOMIC DNA]</scope>
    <source>
        <strain evidence="10">DSM 25885</strain>
    </source>
</reference>
<dbReference type="PROSITE" id="PS51257">
    <property type="entry name" value="PROKAR_LIPOPROTEIN"/>
    <property type="match status" value="1"/>
</dbReference>
<accession>A0A285MV56</accession>
<dbReference type="Proteomes" id="UP000219048">
    <property type="component" value="Unassembled WGS sequence"/>
</dbReference>
<evidence type="ECO:0000256" key="4">
    <source>
        <dbReference type="ARBA" id="ARBA00023136"/>
    </source>
</evidence>
<dbReference type="SUPFAM" id="SSF48452">
    <property type="entry name" value="TPR-like"/>
    <property type="match status" value="1"/>
</dbReference>
<feature type="chain" id="PRO_5012560808" evidence="6">
    <location>
        <begin position="26"/>
        <end position="579"/>
    </location>
</feature>
<sequence length="579" mass="63633">MKKKNFINICLVLLILLIGCNDDFSETPPIGALSDEALANEDGVSLLLTGAYSSLNAVSSTSFGNGWGRAADNWWMDVLSDDAHKGSTNDDQADLKEIEIMNWSSANGYFYARWGELFTLVNRSNAVIALTSSLEDPGSFTDQIAQARFLRGLANFQLQVMFGNVPYISEENYALSEFNQPNSGPIWDQIEADFQFAIDNLPGSRDASDVGRPTSWTAKAFLGKTHLHQSDWTNALSLLNDVINNGPYSLLSDFVENFRLAGENGTESVFQIQFTTDSGQSYNGNVVGALNFPNPGPFGSCCGFYQPTQDLLNAFQTDTDGLPLLDTFNQTDVTSDWDILSFVPDTDPAQPTDFTPFAGNLDPRADYTIGRRGIDYNGYGEHIGEAWIRAKFANGDISGPYLPKKNVYWADDAGTQQATGSWGQQLSGVNYNVMRYADVLLMAAEAAVETGDLATGLNYVNQVRNRAKNSNYMQATDGSGDAANYVIEPYTAFSDADFARKAVRFERRVELGMEGHRLFDLRRWGVSQTVLTEYYTNEARTIPGFGALINPYDSKHDLFPIPLGAIDLSAGSLNQNTGY</sequence>
<protein>
    <submittedName>
        <fullName evidence="9">Starch-binding associating with outer membrane</fullName>
    </submittedName>
</protein>
<proteinExistence type="inferred from homology"/>